<organism evidence="1 2">
    <name type="scientific">Nakamurella leprariae</name>
    <dbReference type="NCBI Taxonomy" id="2803911"/>
    <lineage>
        <taxon>Bacteria</taxon>
        <taxon>Bacillati</taxon>
        <taxon>Actinomycetota</taxon>
        <taxon>Actinomycetes</taxon>
        <taxon>Nakamurellales</taxon>
        <taxon>Nakamurellaceae</taxon>
        <taxon>Nakamurella</taxon>
    </lineage>
</organism>
<comment type="caution">
    <text evidence="1">The sequence shown here is derived from an EMBL/GenBank/DDBJ whole genome shotgun (WGS) entry which is preliminary data.</text>
</comment>
<sequence>MLFSEAKGHKVVATDAAATVGRVDGFIVDPAAQQIIGLELGRTPGAGDTLPWANIQGFGRDAVTVGAGAMIVTAEGPLAEQAGKDHALLRKRVLSTAGVELGILRDVEFDPATGQVQQLLLDQGTVDAARLIGAGSYAVVVRA</sequence>
<dbReference type="SUPFAM" id="SSF50346">
    <property type="entry name" value="PRC-barrel domain"/>
    <property type="match status" value="2"/>
</dbReference>
<dbReference type="InterPro" id="IPR011033">
    <property type="entry name" value="PRC_barrel-like_sf"/>
</dbReference>
<evidence type="ECO:0000313" key="1">
    <source>
        <dbReference type="EMBL" id="MBM9467908.1"/>
    </source>
</evidence>
<gene>
    <name evidence="1" type="ORF">JL106_11500</name>
</gene>
<dbReference type="EMBL" id="JAERWK010000015">
    <property type="protein sequence ID" value="MBM9467908.1"/>
    <property type="molecule type" value="Genomic_DNA"/>
</dbReference>
<protein>
    <submittedName>
        <fullName evidence="1">PRC-barrel domain-containing protein</fullName>
    </submittedName>
</protein>
<dbReference type="Proteomes" id="UP000663792">
    <property type="component" value="Unassembled WGS sequence"/>
</dbReference>
<name>A0A938YE52_9ACTN</name>
<accession>A0A938YE52</accession>
<keyword evidence="2" id="KW-1185">Reference proteome</keyword>
<evidence type="ECO:0000313" key="2">
    <source>
        <dbReference type="Proteomes" id="UP000663792"/>
    </source>
</evidence>
<dbReference type="AlphaFoldDB" id="A0A938YE52"/>
<dbReference type="RefSeq" id="WP_205260869.1">
    <property type="nucleotide sequence ID" value="NZ_JAERWK010000015.1"/>
</dbReference>
<proteinExistence type="predicted"/>
<dbReference type="Gene3D" id="2.30.30.240">
    <property type="entry name" value="PRC-barrel domain"/>
    <property type="match status" value="1"/>
</dbReference>
<reference evidence="1" key="1">
    <citation type="submission" date="2021-01" db="EMBL/GenBank/DDBJ databases">
        <title>YIM 132084 draft genome.</title>
        <authorList>
            <person name="An D."/>
        </authorList>
    </citation>
    <scope>NUCLEOTIDE SEQUENCE</scope>
    <source>
        <strain evidence="1">YIM 132084</strain>
    </source>
</reference>